<dbReference type="KEGG" id="smd:Smed_4967"/>
<dbReference type="InterPro" id="IPR007387">
    <property type="entry name" value="TRAP_DctQ"/>
</dbReference>
<keyword evidence="4 9" id="KW-0997">Cell inner membrane</keyword>
<evidence type="ECO:0000256" key="9">
    <source>
        <dbReference type="RuleBase" id="RU369079"/>
    </source>
</evidence>
<sequence length="183" mass="20391">MARSVSPSTVRGIMEISRSPEETIPLISLRRADEAVGVVALIVVVFSILWGVASRYVFPQPAFWTYELAMMAFAYLVFFGAVAGVRLGTHAAIDVLVAALPDGWQKAVAWFNYLLLALFFMVMTILFAWQAWTSRHVHTIALDLSRALSYAPLSLASAGMLFQHLIAERPWSVRLHRNPESLI</sequence>
<dbReference type="EMBL" id="CP000739">
    <property type="protein sequence ID" value="ABR63748.1"/>
    <property type="molecule type" value="Genomic_DNA"/>
</dbReference>
<evidence type="ECO:0000313" key="12">
    <source>
        <dbReference type="Proteomes" id="UP000001108"/>
    </source>
</evidence>
<comment type="subcellular location">
    <subcellularLocation>
        <location evidence="1 9">Cell inner membrane</location>
        <topology evidence="1 9">Multi-pass membrane protein</topology>
    </subcellularLocation>
</comment>
<feature type="transmembrane region" description="Helical" evidence="9">
    <location>
        <begin position="149"/>
        <end position="167"/>
    </location>
</feature>
<evidence type="ECO:0000256" key="7">
    <source>
        <dbReference type="ARBA" id="ARBA00023136"/>
    </source>
</evidence>
<dbReference type="AlphaFoldDB" id="A6UJB8"/>
<keyword evidence="6 9" id="KW-1133">Transmembrane helix</keyword>
<evidence type="ECO:0000256" key="8">
    <source>
        <dbReference type="ARBA" id="ARBA00038436"/>
    </source>
</evidence>
<evidence type="ECO:0000256" key="2">
    <source>
        <dbReference type="ARBA" id="ARBA00022448"/>
    </source>
</evidence>
<protein>
    <recommendedName>
        <fullName evidence="9">TRAP transporter small permease protein</fullName>
    </recommendedName>
</protein>
<evidence type="ECO:0000256" key="4">
    <source>
        <dbReference type="ARBA" id="ARBA00022519"/>
    </source>
</evidence>
<keyword evidence="3" id="KW-1003">Cell membrane</keyword>
<evidence type="ECO:0000313" key="11">
    <source>
        <dbReference type="EMBL" id="ABR63748.1"/>
    </source>
</evidence>
<dbReference type="PANTHER" id="PTHR35011:SF2">
    <property type="entry name" value="2,3-DIKETO-L-GULONATE TRAP TRANSPORTER SMALL PERMEASE PROTEIN YIAM"/>
    <property type="match status" value="1"/>
</dbReference>
<feature type="domain" description="Tripartite ATP-independent periplasmic transporters DctQ component" evidence="10">
    <location>
        <begin position="45"/>
        <end position="165"/>
    </location>
</feature>
<comment type="subunit">
    <text evidence="9">The complex comprises the extracytoplasmic solute receptor protein and the two transmembrane proteins.</text>
</comment>
<dbReference type="PANTHER" id="PTHR35011">
    <property type="entry name" value="2,3-DIKETO-L-GULONATE TRAP TRANSPORTER SMALL PERMEASE PROTEIN YIAM"/>
    <property type="match status" value="1"/>
</dbReference>
<dbReference type="HOGENOM" id="CLU_1474247_0_0_5"/>
<reference evidence="12" key="1">
    <citation type="submission" date="2007-06" db="EMBL/GenBank/DDBJ databases">
        <title>Complete sequence of Sinorhizobium medicae WSM419 plasmid pSMED01.</title>
        <authorList>
            <consortium name="US DOE Joint Genome Institute"/>
            <person name="Copeland A."/>
            <person name="Lucas S."/>
            <person name="Lapidus A."/>
            <person name="Barry K."/>
            <person name="Glavina del Rio T."/>
            <person name="Dalin E."/>
            <person name="Tice H."/>
            <person name="Pitluck S."/>
            <person name="Chain P."/>
            <person name="Malfatti S."/>
            <person name="Shin M."/>
            <person name="Vergez L."/>
            <person name="Schmutz J."/>
            <person name="Larimer F."/>
            <person name="Land M."/>
            <person name="Hauser L."/>
            <person name="Kyrpides N."/>
            <person name="Mikhailova N."/>
            <person name="Reeve W.G."/>
            <person name="Richardson P."/>
        </authorList>
    </citation>
    <scope>NUCLEOTIDE SEQUENCE [LARGE SCALE GENOMIC DNA]</scope>
    <source>
        <strain evidence="12">WSM419</strain>
        <plasmid evidence="12">Plasmid pSMED01</plasmid>
    </source>
</reference>
<dbReference type="Proteomes" id="UP000001108">
    <property type="component" value="Plasmid pSMED01"/>
</dbReference>
<evidence type="ECO:0000256" key="6">
    <source>
        <dbReference type="ARBA" id="ARBA00022989"/>
    </source>
</evidence>
<reference evidence="11 12" key="2">
    <citation type="journal article" date="2010" name="Stand. Genomic Sci.">
        <title>Complete genome sequence of the Medicago microsymbiont Ensifer (Sinorhizobium) medicae strain WSM419.</title>
        <authorList>
            <person name="Reeve W."/>
            <person name="Chain P."/>
            <person name="O'Hara G."/>
            <person name="Ardley J."/>
            <person name="Nandesena K."/>
            <person name="Brau L."/>
            <person name="Tiwari R."/>
            <person name="Malfatti S."/>
            <person name="Kiss H."/>
            <person name="Lapidus A."/>
            <person name="Copeland A."/>
            <person name="Nolan M."/>
            <person name="Land M."/>
            <person name="Hauser L."/>
            <person name="Chang Y.J."/>
            <person name="Ivanova N."/>
            <person name="Mavromatis K."/>
            <person name="Markowitz V."/>
            <person name="Kyrpides N."/>
            <person name="Gollagher M."/>
            <person name="Yates R."/>
            <person name="Dilworth M."/>
            <person name="Howieson J."/>
        </authorList>
    </citation>
    <scope>NUCLEOTIDE SEQUENCE [LARGE SCALE GENOMIC DNA]</scope>
    <source>
        <strain evidence="11 12">WSM419</strain>
        <plasmid evidence="12">Plasmid pSMED01</plasmid>
    </source>
</reference>
<feature type="transmembrane region" description="Helical" evidence="9">
    <location>
        <begin position="110"/>
        <end position="129"/>
    </location>
</feature>
<keyword evidence="11" id="KW-0614">Plasmid</keyword>
<dbReference type="GO" id="GO:0015740">
    <property type="term" value="P:C4-dicarboxylate transport"/>
    <property type="evidence" value="ECO:0007669"/>
    <property type="project" value="TreeGrafter"/>
</dbReference>
<dbReference type="Pfam" id="PF04290">
    <property type="entry name" value="DctQ"/>
    <property type="match status" value="1"/>
</dbReference>
<geneLocation type="plasmid" evidence="11 12">
    <name>pSMED01</name>
</geneLocation>
<name>A6UJB8_SINMW</name>
<evidence type="ECO:0000256" key="1">
    <source>
        <dbReference type="ARBA" id="ARBA00004429"/>
    </source>
</evidence>
<feature type="transmembrane region" description="Helical" evidence="9">
    <location>
        <begin position="35"/>
        <end position="53"/>
    </location>
</feature>
<comment type="similarity">
    <text evidence="8 9">Belongs to the TRAP transporter small permease family.</text>
</comment>
<dbReference type="PATRIC" id="fig|366394.8.peg.1451"/>
<keyword evidence="2 9" id="KW-0813">Transport</keyword>
<keyword evidence="5 9" id="KW-0812">Transmembrane</keyword>
<evidence type="ECO:0000256" key="3">
    <source>
        <dbReference type="ARBA" id="ARBA00022475"/>
    </source>
</evidence>
<keyword evidence="7 9" id="KW-0472">Membrane</keyword>
<accession>A6UJB8</accession>
<comment type="function">
    <text evidence="9">Part of the tripartite ATP-independent periplasmic (TRAP) transport system.</text>
</comment>
<dbReference type="GO" id="GO:0005886">
    <property type="term" value="C:plasma membrane"/>
    <property type="evidence" value="ECO:0007669"/>
    <property type="project" value="UniProtKB-SubCell"/>
</dbReference>
<evidence type="ECO:0000256" key="5">
    <source>
        <dbReference type="ARBA" id="ARBA00022692"/>
    </source>
</evidence>
<proteinExistence type="inferred from homology"/>
<dbReference type="OrthoDB" id="7843639at2"/>
<dbReference type="GO" id="GO:0022857">
    <property type="term" value="F:transmembrane transporter activity"/>
    <property type="evidence" value="ECO:0007669"/>
    <property type="project" value="UniProtKB-UniRule"/>
</dbReference>
<gene>
    <name evidence="11" type="ordered locus">Smed_4967</name>
</gene>
<evidence type="ECO:0000259" key="10">
    <source>
        <dbReference type="Pfam" id="PF04290"/>
    </source>
</evidence>
<organism evidence="11 12">
    <name type="scientific">Sinorhizobium medicae (strain WSM419)</name>
    <name type="common">Ensifer medicae</name>
    <dbReference type="NCBI Taxonomy" id="366394"/>
    <lineage>
        <taxon>Bacteria</taxon>
        <taxon>Pseudomonadati</taxon>
        <taxon>Pseudomonadota</taxon>
        <taxon>Alphaproteobacteria</taxon>
        <taxon>Hyphomicrobiales</taxon>
        <taxon>Rhizobiaceae</taxon>
        <taxon>Sinorhizobium/Ensifer group</taxon>
        <taxon>Sinorhizobium</taxon>
    </lineage>
</organism>
<feature type="transmembrane region" description="Helical" evidence="9">
    <location>
        <begin position="73"/>
        <end position="98"/>
    </location>
</feature>
<dbReference type="InterPro" id="IPR055348">
    <property type="entry name" value="DctQ"/>
</dbReference>